<organism evidence="1 2">
    <name type="scientific">Synechococcus phage S-SSM4</name>
    <dbReference type="NCBI Taxonomy" id="536466"/>
    <lineage>
        <taxon>Viruses</taxon>
        <taxon>Duplodnaviria</taxon>
        <taxon>Heunggongvirae</taxon>
        <taxon>Uroviricota</taxon>
        <taxon>Caudoviricetes</taxon>
        <taxon>Pantevenvirales</taxon>
        <taxon>Kyanoviridae</taxon>
        <taxon>Greenvirus</taxon>
        <taxon>Greenvirus ssm4</taxon>
    </lineage>
</organism>
<reference evidence="1 2" key="1">
    <citation type="submission" date="2010-03" db="EMBL/GenBank/DDBJ databases">
        <title>The Genome Sequence of Cyanophage S-SSM4.</title>
        <authorList>
            <consortium name="The Broad Institute Genome Sequencing Platform"/>
            <person name="Henn M.R."/>
            <person name="Sullivan M.S."/>
            <person name="Osburne M.S."/>
            <person name="Levin J."/>
            <person name="Malboeuf C."/>
            <person name="Casali M."/>
            <person name="Russ C."/>
            <person name="Lennon N."/>
            <person name="Erlich R."/>
            <person name="Young S.K."/>
            <person name="Koehrsen M."/>
            <person name="Yandava C."/>
            <person name="Zeng Q."/>
            <person name="Alvarado L."/>
            <person name="Anderson S."/>
            <person name="Berlin A."/>
            <person name="Borenstein D."/>
            <person name="Chen Z."/>
            <person name="Engels R."/>
            <person name="Freedman E."/>
            <person name="Gellesch M."/>
            <person name="Goldberg J."/>
            <person name="Green L."/>
            <person name="Griggs A."/>
            <person name="Gujja S."/>
            <person name="Heiman D."/>
            <person name="Hepburn T."/>
            <person name="Howarth C."/>
            <person name="Jen D."/>
            <person name="Larson L."/>
            <person name="Lewis B."/>
            <person name="Mehta T."/>
            <person name="Park D."/>
            <person name="Pearson M."/>
            <person name="Roberts A."/>
            <person name="Ryan E."/>
            <person name="Saif S."/>
            <person name="Shea T."/>
            <person name="Shenoy N."/>
            <person name="Sisk P."/>
            <person name="Stolte C."/>
            <person name="Sykes S."/>
            <person name="Walk T."/>
            <person name="White J."/>
            <person name="Yu Q."/>
            <person name="Coleman M.L."/>
            <person name="Huang K.H."/>
            <person name="Weigele P.R."/>
            <person name="DeFrancesco A.S."/>
            <person name="Kern S.E."/>
            <person name="Thompson L.R."/>
            <person name="Fu R."/>
            <person name="Hombeck B."/>
            <person name="Chisholm S.W."/>
            <person name="Haas B."/>
            <person name="Nusbaum C."/>
            <person name="Galagan J."/>
            <person name="Birren B."/>
        </authorList>
    </citation>
    <scope>NUCLEOTIDE SEQUENCE [LARGE SCALE GENOMIC DNA]</scope>
    <source>
        <strain evidence="1 2">S-SSM4</strain>
    </source>
</reference>
<dbReference type="KEGG" id="vg:15013433"/>
<protein>
    <recommendedName>
        <fullName evidence="3">Phosphoribosylaminoimidazole synthetase</fullName>
    </recommendedName>
</protein>
<accession>M1T233</accession>
<dbReference type="OrthoDB" id="7811at10239"/>
<name>M1T233_9CAUD</name>
<evidence type="ECO:0000313" key="1">
    <source>
        <dbReference type="EMBL" id="AGG54075.1"/>
    </source>
</evidence>
<dbReference type="EMBL" id="HQ316583">
    <property type="protein sequence ID" value="AGG54075.1"/>
    <property type="molecule type" value="Genomic_DNA"/>
</dbReference>
<gene>
    <name evidence="1" type="ORF">CYXG_00011</name>
</gene>
<evidence type="ECO:0000313" key="2">
    <source>
        <dbReference type="Proteomes" id="UP000203282"/>
    </source>
</evidence>
<proteinExistence type="predicted"/>
<evidence type="ECO:0008006" key="3">
    <source>
        <dbReference type="Google" id="ProtNLM"/>
    </source>
</evidence>
<sequence length="238" mass="27895">MAYLVHPLPPRKVWVKKEYLYDLEKGHGELTPGIWISVRSIQAKALYFETLLTDYGALFDKLPLSAFVWKEEINWDDQLPLDVLELWDCFDYNITVVEKPILGRCSFFGKDKKMHPGEYEFTIDTAHPDFSVLDTNFSEHDPEHKTFNIIALDNGQFAAQPNNRCQFFDNSLVDNDNLKRPDFKVCTQNYAVETLPKWWSVGHTDEWAYQTKDEEDLQSPENVLKYPKELLTEETYDN</sequence>
<dbReference type="GeneID" id="15013433"/>
<dbReference type="Proteomes" id="UP000203282">
    <property type="component" value="Segment"/>
</dbReference>
<keyword evidence="2" id="KW-1185">Reference proteome</keyword>
<dbReference type="RefSeq" id="YP_007677200.1">
    <property type="nucleotide sequence ID" value="NC_020875.1"/>
</dbReference>